<evidence type="ECO:0000313" key="2">
    <source>
        <dbReference type="Proteomes" id="UP000299102"/>
    </source>
</evidence>
<comment type="caution">
    <text evidence="1">The sequence shown here is derived from an EMBL/GenBank/DDBJ whole genome shotgun (WGS) entry which is preliminary data.</text>
</comment>
<protein>
    <submittedName>
        <fullName evidence="1">Uncharacterized protein</fullName>
    </submittedName>
</protein>
<evidence type="ECO:0000313" key="1">
    <source>
        <dbReference type="EMBL" id="GBP29862.1"/>
    </source>
</evidence>
<dbReference type="Proteomes" id="UP000299102">
    <property type="component" value="Unassembled WGS sequence"/>
</dbReference>
<keyword evidence="2" id="KW-1185">Reference proteome</keyword>
<proteinExistence type="predicted"/>
<accession>A0A4C1UV46</accession>
<sequence>MSLSRVEADMIGIRVDNATTFHGPTELIRSHGPNCENDPVTDLHCCDLIFYSKKTKLRLYTSDILDSLRSRPIALKHTRPTCRSNTVTDSSRKALVTRIETEPSGTLVKQSKCVDRFREMSRSVFRPLPRSDYSLMIGRRALIAIREIKGPIHIPLMLPLAGITRSNTILTLDTVFY</sequence>
<reference evidence="1 2" key="1">
    <citation type="journal article" date="2019" name="Commun. Biol.">
        <title>The bagworm genome reveals a unique fibroin gene that provides high tensile strength.</title>
        <authorList>
            <person name="Kono N."/>
            <person name="Nakamura H."/>
            <person name="Ohtoshi R."/>
            <person name="Tomita M."/>
            <person name="Numata K."/>
            <person name="Arakawa K."/>
        </authorList>
    </citation>
    <scope>NUCLEOTIDE SEQUENCE [LARGE SCALE GENOMIC DNA]</scope>
</reference>
<name>A0A4C1UV46_EUMVA</name>
<dbReference type="AlphaFoldDB" id="A0A4C1UV46"/>
<dbReference type="EMBL" id="BGZK01000225">
    <property type="protein sequence ID" value="GBP29862.1"/>
    <property type="molecule type" value="Genomic_DNA"/>
</dbReference>
<gene>
    <name evidence="1" type="ORF">EVAR_20191_1</name>
</gene>
<organism evidence="1 2">
    <name type="scientific">Eumeta variegata</name>
    <name type="common">Bagworm moth</name>
    <name type="synonym">Eumeta japonica</name>
    <dbReference type="NCBI Taxonomy" id="151549"/>
    <lineage>
        <taxon>Eukaryota</taxon>
        <taxon>Metazoa</taxon>
        <taxon>Ecdysozoa</taxon>
        <taxon>Arthropoda</taxon>
        <taxon>Hexapoda</taxon>
        <taxon>Insecta</taxon>
        <taxon>Pterygota</taxon>
        <taxon>Neoptera</taxon>
        <taxon>Endopterygota</taxon>
        <taxon>Lepidoptera</taxon>
        <taxon>Glossata</taxon>
        <taxon>Ditrysia</taxon>
        <taxon>Tineoidea</taxon>
        <taxon>Psychidae</taxon>
        <taxon>Oiketicinae</taxon>
        <taxon>Eumeta</taxon>
    </lineage>
</organism>